<keyword evidence="6" id="KW-0456">Lyase</keyword>
<comment type="caution">
    <text evidence="8">The sequence shown here is derived from an EMBL/GenBank/DDBJ whole genome shotgun (WGS) entry which is preliminary data.</text>
</comment>
<dbReference type="InterPro" id="IPR036430">
    <property type="entry name" value="RNase_T2-like_sf"/>
</dbReference>
<dbReference type="GO" id="GO:0006401">
    <property type="term" value="P:RNA catabolic process"/>
    <property type="evidence" value="ECO:0007669"/>
    <property type="project" value="TreeGrafter"/>
</dbReference>
<dbReference type="AlphaFoldDB" id="A0A8S0PHS0"/>
<dbReference type="PANTHER" id="PTHR11240">
    <property type="entry name" value="RIBONUCLEASE T2"/>
    <property type="match status" value="1"/>
</dbReference>
<evidence type="ECO:0000256" key="4">
    <source>
        <dbReference type="ARBA" id="ARBA00022801"/>
    </source>
</evidence>
<keyword evidence="9" id="KW-1185">Reference proteome</keyword>
<name>A0A8S0PHS0_OLEEU</name>
<dbReference type="PANTHER" id="PTHR11240:SF75">
    <property type="entry name" value="RIBONUCLEASE 3"/>
    <property type="match status" value="1"/>
</dbReference>
<dbReference type="CDD" id="cd01061">
    <property type="entry name" value="RNase_T2_euk"/>
    <property type="match status" value="1"/>
</dbReference>
<evidence type="ECO:0000256" key="5">
    <source>
        <dbReference type="ARBA" id="ARBA00023157"/>
    </source>
</evidence>
<dbReference type="InterPro" id="IPR001568">
    <property type="entry name" value="RNase_T2-like"/>
</dbReference>
<keyword evidence="2" id="KW-0540">Nuclease</keyword>
<organism evidence="8 9">
    <name type="scientific">Olea europaea subsp. europaea</name>
    <dbReference type="NCBI Taxonomy" id="158383"/>
    <lineage>
        <taxon>Eukaryota</taxon>
        <taxon>Viridiplantae</taxon>
        <taxon>Streptophyta</taxon>
        <taxon>Embryophyta</taxon>
        <taxon>Tracheophyta</taxon>
        <taxon>Spermatophyta</taxon>
        <taxon>Magnoliopsida</taxon>
        <taxon>eudicotyledons</taxon>
        <taxon>Gunneridae</taxon>
        <taxon>Pentapetalae</taxon>
        <taxon>asterids</taxon>
        <taxon>lamiids</taxon>
        <taxon>Lamiales</taxon>
        <taxon>Oleaceae</taxon>
        <taxon>Oleeae</taxon>
        <taxon>Olea</taxon>
    </lineage>
</organism>
<keyword evidence="3" id="KW-0255">Endonuclease</keyword>
<evidence type="ECO:0000313" key="8">
    <source>
        <dbReference type="EMBL" id="CAA2953374.1"/>
    </source>
</evidence>
<keyword evidence="5" id="KW-1015">Disulfide bond</keyword>
<dbReference type="OrthoDB" id="435754at2759"/>
<dbReference type="GO" id="GO:0005576">
    <property type="term" value="C:extracellular region"/>
    <property type="evidence" value="ECO:0007669"/>
    <property type="project" value="TreeGrafter"/>
</dbReference>
<dbReference type="InterPro" id="IPR033697">
    <property type="entry name" value="Ribonuclease_T2_eukaryotic"/>
</dbReference>
<evidence type="ECO:0000256" key="1">
    <source>
        <dbReference type="ARBA" id="ARBA00007469"/>
    </source>
</evidence>
<gene>
    <name evidence="8" type="ORF">OLEA9_A032599</name>
</gene>
<keyword evidence="4" id="KW-0378">Hydrolase</keyword>
<sequence>MQFLFFLCASQQYDFFYLVQQWNPSYCNTKRSCCYPIYGKPATDFGIHSLWPYFANGSYPQNCNKIHKSVFDEAKISDLIGRMQKDWPSLSCPSTNGSKIWKHEWTTRGTCSVATLDQHSYFEAALNMKEKINILQILKNAGIKPGGVYSIFDINEAIRKVTGHEAGIHCNKDAFGKSQLYKVYICVDPSGSRVIECPGIPMGKCRSTIKFPSF</sequence>
<dbReference type="Pfam" id="PF00445">
    <property type="entry name" value="Ribonuclease_T2"/>
    <property type="match status" value="1"/>
</dbReference>
<proteinExistence type="inferred from homology"/>
<dbReference type="GO" id="GO:0016787">
    <property type="term" value="F:hydrolase activity"/>
    <property type="evidence" value="ECO:0007669"/>
    <property type="project" value="UniProtKB-KW"/>
</dbReference>
<dbReference type="EMBL" id="CACTIH010000088">
    <property type="protein sequence ID" value="CAA2953374.1"/>
    <property type="molecule type" value="Genomic_DNA"/>
</dbReference>
<dbReference type="GO" id="GO:0003723">
    <property type="term" value="F:RNA binding"/>
    <property type="evidence" value="ECO:0007669"/>
    <property type="project" value="InterPro"/>
</dbReference>
<evidence type="ECO:0000313" key="9">
    <source>
        <dbReference type="Proteomes" id="UP000594638"/>
    </source>
</evidence>
<evidence type="ECO:0000256" key="3">
    <source>
        <dbReference type="ARBA" id="ARBA00022759"/>
    </source>
</evidence>
<reference evidence="8 9" key="1">
    <citation type="submission" date="2019-12" db="EMBL/GenBank/DDBJ databases">
        <authorList>
            <person name="Alioto T."/>
            <person name="Alioto T."/>
            <person name="Gomez Garrido J."/>
        </authorList>
    </citation>
    <scope>NUCLEOTIDE SEQUENCE [LARGE SCALE GENOMIC DNA]</scope>
</reference>
<dbReference type="Gene3D" id="3.90.730.10">
    <property type="entry name" value="Ribonuclease T2-like"/>
    <property type="match status" value="1"/>
</dbReference>
<protein>
    <submittedName>
        <fullName evidence="8">Ribonuclease 3-like</fullName>
    </submittedName>
</protein>
<comment type="similarity">
    <text evidence="1 7">Belongs to the RNase T2 family.</text>
</comment>
<accession>A0A8S0PHS0</accession>
<dbReference type="SUPFAM" id="SSF55895">
    <property type="entry name" value="Ribonuclease Rh-like"/>
    <property type="match status" value="1"/>
</dbReference>
<evidence type="ECO:0000256" key="7">
    <source>
        <dbReference type="RuleBase" id="RU004328"/>
    </source>
</evidence>
<evidence type="ECO:0000256" key="6">
    <source>
        <dbReference type="ARBA" id="ARBA00023239"/>
    </source>
</evidence>
<dbReference type="Gramene" id="OE9A032599T1">
    <property type="protein sequence ID" value="OE9A032599C1"/>
    <property type="gene ID" value="OE9A032599"/>
</dbReference>
<dbReference type="Proteomes" id="UP000594638">
    <property type="component" value="Unassembled WGS sequence"/>
</dbReference>
<evidence type="ECO:0000256" key="2">
    <source>
        <dbReference type="ARBA" id="ARBA00022722"/>
    </source>
</evidence>
<dbReference type="GO" id="GO:0033897">
    <property type="term" value="F:ribonuclease T2 activity"/>
    <property type="evidence" value="ECO:0007669"/>
    <property type="project" value="InterPro"/>
</dbReference>